<dbReference type="GO" id="GO:0005737">
    <property type="term" value="C:cytoplasm"/>
    <property type="evidence" value="ECO:0007669"/>
    <property type="project" value="TreeGrafter"/>
</dbReference>
<dbReference type="InterPro" id="IPR036188">
    <property type="entry name" value="FAD/NAD-bd_sf"/>
</dbReference>
<dbReference type="Pfam" id="PF01266">
    <property type="entry name" value="DAO"/>
    <property type="match status" value="1"/>
</dbReference>
<dbReference type="Gene3D" id="3.30.9.10">
    <property type="entry name" value="D-Amino Acid Oxidase, subunit A, domain 2"/>
    <property type="match status" value="1"/>
</dbReference>
<dbReference type="GO" id="GO:0016491">
    <property type="term" value="F:oxidoreductase activity"/>
    <property type="evidence" value="ECO:0007669"/>
    <property type="project" value="UniProtKB-KW"/>
</dbReference>
<protein>
    <submittedName>
        <fullName evidence="3">Putative monomeric sarcosine oxidase</fullName>
    </submittedName>
</protein>
<dbReference type="OrthoDB" id="9815989at2"/>
<sequence length="448" mass="48857">MEQSSSSKYVIIGAGIHGLSTAYHLALQLKATGKGSGEDILVVDKTAIGGGASGIACGVVRNNYFQPAMRELMAHSVGVWESDPKAYSYHPVGYMQISAECMHADVATIYEQQQAIDYESTFIEGTDDCRKYMLGIFDDWQAQGITSVLHEKRGGYANNTASLYGLAGKAEAEGVRIATGVEVLGFEYGNNSGAVTGVVTNRGTIACDAVVVGAGPWVLKFWDMLDLPKAISIKGPDGVMHDDVPMWKFWCLEEGTLGVDPEMHKTNDGSMPPVIHVDTDAPLYSDVDGSLITDKLWGLYYKPDFNFGGIQGGASPYKVDEDPDKVAIDPYGPDSPDFIVGDDFIHMWCSMLAHCQKRFEGKISVYKHKEKSGGLGCFTPDNFPVFDTFRENVYVIADSNHGYKMIGVGKLVAQELVGEKSKLLEPFRFGRFAKGELHPVSHSPFPWS</sequence>
<evidence type="ECO:0000313" key="4">
    <source>
        <dbReference type="Proteomes" id="UP000031643"/>
    </source>
</evidence>
<keyword evidence="4" id="KW-1185">Reference proteome</keyword>
<accession>A0A0A8K5A2</accession>
<dbReference type="STRING" id="1384459.GL4_2651"/>
<dbReference type="SUPFAM" id="SSF51905">
    <property type="entry name" value="FAD/NAD(P)-binding domain"/>
    <property type="match status" value="1"/>
</dbReference>
<dbReference type="HOGENOM" id="CLU_619416_0_0_5"/>
<evidence type="ECO:0000259" key="2">
    <source>
        <dbReference type="Pfam" id="PF01266"/>
    </source>
</evidence>
<dbReference type="PANTHER" id="PTHR13847:SF287">
    <property type="entry name" value="FAD-DEPENDENT OXIDOREDUCTASE DOMAIN-CONTAINING PROTEIN 1"/>
    <property type="match status" value="1"/>
</dbReference>
<dbReference type="Gene3D" id="3.50.50.60">
    <property type="entry name" value="FAD/NAD(P)-binding domain"/>
    <property type="match status" value="1"/>
</dbReference>
<dbReference type="PANTHER" id="PTHR13847">
    <property type="entry name" value="SARCOSINE DEHYDROGENASE-RELATED"/>
    <property type="match status" value="1"/>
</dbReference>
<feature type="domain" description="FAD dependent oxidoreductase" evidence="2">
    <location>
        <begin position="9"/>
        <end position="225"/>
    </location>
</feature>
<dbReference type="EMBL" id="AP014648">
    <property type="protein sequence ID" value="BAQ18085.1"/>
    <property type="molecule type" value="Genomic_DNA"/>
</dbReference>
<gene>
    <name evidence="3" type="ORF">GL4_2651</name>
</gene>
<organism evidence="3 4">
    <name type="scientific">Methyloceanibacter caenitepidi</name>
    <dbReference type="NCBI Taxonomy" id="1384459"/>
    <lineage>
        <taxon>Bacteria</taxon>
        <taxon>Pseudomonadati</taxon>
        <taxon>Pseudomonadota</taxon>
        <taxon>Alphaproteobacteria</taxon>
        <taxon>Hyphomicrobiales</taxon>
        <taxon>Hyphomicrobiaceae</taxon>
        <taxon>Methyloceanibacter</taxon>
    </lineage>
</organism>
<evidence type="ECO:0000256" key="1">
    <source>
        <dbReference type="ARBA" id="ARBA00023002"/>
    </source>
</evidence>
<dbReference type="KEGG" id="mcg:GL4_2651"/>
<evidence type="ECO:0000313" key="3">
    <source>
        <dbReference type="EMBL" id="BAQ18085.1"/>
    </source>
</evidence>
<dbReference type="RefSeq" id="WP_045368116.1">
    <property type="nucleotide sequence ID" value="NZ_AP014648.1"/>
</dbReference>
<name>A0A0A8K5A2_9HYPH</name>
<dbReference type="InterPro" id="IPR006076">
    <property type="entry name" value="FAD-dep_OxRdtase"/>
</dbReference>
<reference evidence="3 4" key="1">
    <citation type="submission" date="2014-09" db="EMBL/GenBank/DDBJ databases">
        <title>Genome sequencing of Methyloceanibacter caenitepidi Gela4.</title>
        <authorList>
            <person name="Takeuchi M."/>
            <person name="Susumu S."/>
            <person name="Kamagata Y."/>
            <person name="Oshima K."/>
            <person name="Hattori M."/>
            <person name="Iwasaki W."/>
        </authorList>
    </citation>
    <scope>NUCLEOTIDE SEQUENCE [LARGE SCALE GENOMIC DNA]</scope>
    <source>
        <strain evidence="3 4">Gela4</strain>
    </source>
</reference>
<proteinExistence type="predicted"/>
<keyword evidence="1" id="KW-0560">Oxidoreductase</keyword>
<dbReference type="Proteomes" id="UP000031643">
    <property type="component" value="Chromosome"/>
</dbReference>
<dbReference type="AlphaFoldDB" id="A0A0A8K5A2"/>